<evidence type="ECO:0000256" key="5">
    <source>
        <dbReference type="ARBA" id="ARBA00023002"/>
    </source>
</evidence>
<feature type="domain" description="FAD/NAD(P)-binding" evidence="6">
    <location>
        <begin position="5"/>
        <end position="323"/>
    </location>
</feature>
<dbReference type="PRINTS" id="PR00411">
    <property type="entry name" value="PNDRDTASEI"/>
</dbReference>
<dbReference type="InterPro" id="IPR023753">
    <property type="entry name" value="FAD/NAD-binding_dom"/>
</dbReference>
<dbReference type="InterPro" id="IPR036188">
    <property type="entry name" value="FAD/NAD-bd_sf"/>
</dbReference>
<dbReference type="OrthoDB" id="9781621at2"/>
<gene>
    <name evidence="7" type="ORF">CWR48_10355</name>
</gene>
<evidence type="ECO:0000313" key="7">
    <source>
        <dbReference type="EMBL" id="RDW18715.1"/>
    </source>
</evidence>
<organism evidence="7 8">
    <name type="scientific">Oceanobacillus arenosus</name>
    <dbReference type="NCBI Taxonomy" id="1229153"/>
    <lineage>
        <taxon>Bacteria</taxon>
        <taxon>Bacillati</taxon>
        <taxon>Bacillota</taxon>
        <taxon>Bacilli</taxon>
        <taxon>Bacillales</taxon>
        <taxon>Bacillaceae</taxon>
        <taxon>Oceanobacillus</taxon>
    </lineage>
</organism>
<dbReference type="RefSeq" id="WP_115773175.1">
    <property type="nucleotide sequence ID" value="NZ_PIOC01000016.1"/>
</dbReference>
<dbReference type="SUPFAM" id="SSF51905">
    <property type="entry name" value="FAD/NAD(P)-binding domain"/>
    <property type="match status" value="2"/>
</dbReference>
<dbReference type="GO" id="GO:0003955">
    <property type="term" value="F:NAD(P)H dehydrogenase (quinone) activity"/>
    <property type="evidence" value="ECO:0007669"/>
    <property type="project" value="TreeGrafter"/>
</dbReference>
<keyword evidence="5" id="KW-0560">Oxidoreductase</keyword>
<keyword evidence="8" id="KW-1185">Reference proteome</keyword>
<evidence type="ECO:0000256" key="3">
    <source>
        <dbReference type="ARBA" id="ARBA00022630"/>
    </source>
</evidence>
<evidence type="ECO:0000256" key="4">
    <source>
        <dbReference type="ARBA" id="ARBA00022827"/>
    </source>
</evidence>
<protein>
    <submittedName>
        <fullName evidence="7">FAD-dependent oxidoreductase</fullName>
    </submittedName>
</protein>
<evidence type="ECO:0000259" key="6">
    <source>
        <dbReference type="Pfam" id="PF07992"/>
    </source>
</evidence>
<comment type="caution">
    <text evidence="7">The sequence shown here is derived from an EMBL/GenBank/DDBJ whole genome shotgun (WGS) entry which is preliminary data.</text>
</comment>
<comment type="similarity">
    <text evidence="2">Belongs to the NADH dehydrogenase family.</text>
</comment>
<name>A0A3D8PUW0_9BACI</name>
<dbReference type="InterPro" id="IPR051169">
    <property type="entry name" value="NADH-Q_oxidoreductase"/>
</dbReference>
<dbReference type="PRINTS" id="PR00368">
    <property type="entry name" value="FADPNR"/>
</dbReference>
<dbReference type="EMBL" id="PIOC01000016">
    <property type="protein sequence ID" value="RDW18715.1"/>
    <property type="molecule type" value="Genomic_DNA"/>
</dbReference>
<comment type="cofactor">
    <cofactor evidence="1">
        <name>FAD</name>
        <dbReference type="ChEBI" id="CHEBI:57692"/>
    </cofactor>
</comment>
<keyword evidence="3" id="KW-0285">Flavoprotein</keyword>
<dbReference type="Gene3D" id="3.50.50.100">
    <property type="match status" value="1"/>
</dbReference>
<proteinExistence type="inferred from homology"/>
<sequence>MHKPHVVIIGAGYGGIMTTVKLQKLFGKGQVKITLVNKEDYHYQTTWLHENAAGTLHHDRTRIPIKEVVNMNKVHFILDTVVSINPIEKKVKLENNELEYDFLVIGLGFEKTTFGIPGIEEHAFSIENINSARLIREHLEYNFANFHHEKVKDNARLNIVIGGGGFTGIEFAGELINRIPELSAEYDIEKALVRIIILEASSTVLQGFDPQLIEYAMTSLGSRGVEFITNASIKECTSDKVVYEKDGKQCEIPSKTIIWSAGVRANGIVEQSGFGTKQGKVEVKSDLRTPDYDDVFVVGDCAMIIDKKTNQPFPASAQIAIQQSSVVAHNIKALIEGNATKLFEAKSLGTVASLGHQDAIGVVLNNRKVFGWKASVMKKIIDNRYLYKLGGLGLVLKKGKFNFFY</sequence>
<dbReference type="Proteomes" id="UP000257143">
    <property type="component" value="Unassembled WGS sequence"/>
</dbReference>
<accession>A0A3D8PUW0</accession>
<evidence type="ECO:0000256" key="1">
    <source>
        <dbReference type="ARBA" id="ARBA00001974"/>
    </source>
</evidence>
<dbReference type="Pfam" id="PF07992">
    <property type="entry name" value="Pyr_redox_2"/>
    <property type="match status" value="1"/>
</dbReference>
<reference evidence="8" key="1">
    <citation type="submission" date="2017-11" db="EMBL/GenBank/DDBJ databases">
        <authorList>
            <person name="Zhu W."/>
        </authorList>
    </citation>
    <scope>NUCLEOTIDE SEQUENCE [LARGE SCALE GENOMIC DNA]</scope>
    <source>
        <strain evidence="8">CAU 1183</strain>
    </source>
</reference>
<evidence type="ECO:0000256" key="2">
    <source>
        <dbReference type="ARBA" id="ARBA00005272"/>
    </source>
</evidence>
<keyword evidence="4" id="KW-0274">FAD</keyword>
<dbReference type="PANTHER" id="PTHR42913:SF3">
    <property type="entry name" value="64 KDA MITOCHONDRIAL NADH DEHYDROGENASE (EUROFUNG)"/>
    <property type="match status" value="1"/>
</dbReference>
<dbReference type="PANTHER" id="PTHR42913">
    <property type="entry name" value="APOPTOSIS-INDUCING FACTOR 1"/>
    <property type="match status" value="1"/>
</dbReference>
<dbReference type="GO" id="GO:0019646">
    <property type="term" value="P:aerobic electron transport chain"/>
    <property type="evidence" value="ECO:0007669"/>
    <property type="project" value="TreeGrafter"/>
</dbReference>
<evidence type="ECO:0000313" key="8">
    <source>
        <dbReference type="Proteomes" id="UP000257143"/>
    </source>
</evidence>
<dbReference type="AlphaFoldDB" id="A0A3D8PUW0"/>